<protein>
    <recommendedName>
        <fullName evidence="3">CopG family transcriptional regulator</fullName>
    </recommendedName>
</protein>
<keyword evidence="2" id="KW-1185">Reference proteome</keyword>
<accession>A0ABN2HV49</accession>
<name>A0ABN2HV49_9ACTN</name>
<proteinExistence type="predicted"/>
<comment type="caution">
    <text evidence="1">The sequence shown here is derived from an EMBL/GenBank/DDBJ whole genome shotgun (WGS) entry which is preliminary data.</text>
</comment>
<dbReference type="Proteomes" id="UP001500064">
    <property type="component" value="Unassembled WGS sequence"/>
</dbReference>
<evidence type="ECO:0000313" key="2">
    <source>
        <dbReference type="Proteomes" id="UP001500064"/>
    </source>
</evidence>
<reference evidence="1 2" key="1">
    <citation type="journal article" date="2019" name="Int. J. Syst. Evol. Microbiol.">
        <title>The Global Catalogue of Microorganisms (GCM) 10K type strain sequencing project: providing services to taxonomists for standard genome sequencing and annotation.</title>
        <authorList>
            <consortium name="The Broad Institute Genomics Platform"/>
            <consortium name="The Broad Institute Genome Sequencing Center for Infectious Disease"/>
            <person name="Wu L."/>
            <person name="Ma J."/>
        </authorList>
    </citation>
    <scope>NUCLEOTIDE SEQUENCE [LARGE SCALE GENOMIC DNA]</scope>
    <source>
        <strain evidence="1 2">JCM 13929</strain>
    </source>
</reference>
<gene>
    <name evidence="1" type="ORF">GCM10009733_107400</name>
</gene>
<organism evidence="1 2">
    <name type="scientific">Nonomuraea maheshkhaliensis</name>
    <dbReference type="NCBI Taxonomy" id="419590"/>
    <lineage>
        <taxon>Bacteria</taxon>
        <taxon>Bacillati</taxon>
        <taxon>Actinomycetota</taxon>
        <taxon>Actinomycetes</taxon>
        <taxon>Streptosporangiales</taxon>
        <taxon>Streptosporangiaceae</taxon>
        <taxon>Nonomuraea</taxon>
    </lineage>
</organism>
<evidence type="ECO:0008006" key="3">
    <source>
        <dbReference type="Google" id="ProtNLM"/>
    </source>
</evidence>
<sequence length="64" mass="7138">MSGARTSVLREQAERGDRQRFWDTADDIRCTIERGEEIPGVPLAEVLAGQATRPPPPKPADEHR</sequence>
<dbReference type="EMBL" id="BAAAMU010000197">
    <property type="protein sequence ID" value="GAA1694094.1"/>
    <property type="molecule type" value="Genomic_DNA"/>
</dbReference>
<evidence type="ECO:0000313" key="1">
    <source>
        <dbReference type="EMBL" id="GAA1694094.1"/>
    </source>
</evidence>
<dbReference type="RefSeq" id="WP_346115060.1">
    <property type="nucleotide sequence ID" value="NZ_BAAAMU010000197.1"/>
</dbReference>